<feature type="compositionally biased region" description="Low complexity" evidence="1">
    <location>
        <begin position="274"/>
        <end position="288"/>
    </location>
</feature>
<feature type="compositionally biased region" description="Polar residues" evidence="1">
    <location>
        <begin position="320"/>
        <end position="330"/>
    </location>
</feature>
<dbReference type="RefSeq" id="WP_257500164.1">
    <property type="nucleotide sequence ID" value="NZ_CP102382.1"/>
</dbReference>
<keyword evidence="2" id="KW-0732">Signal</keyword>
<evidence type="ECO:0000256" key="2">
    <source>
        <dbReference type="SAM" id="SignalP"/>
    </source>
</evidence>
<proteinExistence type="predicted"/>
<reference evidence="3 4" key="1">
    <citation type="submission" date="2022-08" db="EMBL/GenBank/DDBJ databases">
        <title>Myroides zhujiangensis sp. nov., a novel bacterium isolated from sediment in the Pearl River Estuary.</title>
        <authorList>
            <person name="Cui L."/>
        </authorList>
    </citation>
    <scope>NUCLEOTIDE SEQUENCE [LARGE SCALE GENOMIC DNA]</scope>
    <source>
        <strain evidence="3 4">SCSIO 72103</strain>
    </source>
</reference>
<name>A0ABY5NUW3_9FLAO</name>
<feature type="compositionally biased region" description="Gly residues" evidence="1">
    <location>
        <begin position="397"/>
        <end position="414"/>
    </location>
</feature>
<feature type="region of interest" description="Disordered" evidence="1">
    <location>
        <begin position="217"/>
        <end position="414"/>
    </location>
</feature>
<keyword evidence="4" id="KW-1185">Reference proteome</keyword>
<sequence>MKIFRFALIATAMLTASVSNAQYNSGNATVVAQNYDISDNLDLQAVASIFGESRDLEDFERRLNDPSAQISNLDLNNDNYVDYLRVVEVGESDVRVIVIQAVLGQDQFQDVATIEMERQRNRTVQVQIVGNSYLYGPNYIYEPFFYSPPVFFDMFWLPTYRPYFSPWYWGYYPTYFSYWRPMPVFRYHRHIYSHIDRRNRYSYTDNRRLVRADRMASGVRGNSLERQSPNRSFASRNENITNRRALESTRTSRVNSLSNGSNLRSANRSEGIGRSQSFNRSNTNTSRSAVQSGRERVSSEAFSRGRATSSSSRTERVRVQNNNFESGRLNSSSIRREAAPARSRIERSSRISSQPSRTFNQSSSSRSSAPTMRSSSPTMSRSSAPSMSRSSGSMSRSGGGGRSSSGGGMTRGGR</sequence>
<feature type="compositionally biased region" description="Polar residues" evidence="1">
    <location>
        <begin position="224"/>
        <end position="268"/>
    </location>
</feature>
<feature type="signal peptide" evidence="2">
    <location>
        <begin position="1"/>
        <end position="21"/>
    </location>
</feature>
<protein>
    <recommendedName>
        <fullName evidence="5">DUF3300 domain-containing protein</fullName>
    </recommendedName>
</protein>
<evidence type="ECO:0000256" key="1">
    <source>
        <dbReference type="SAM" id="MobiDB-lite"/>
    </source>
</evidence>
<evidence type="ECO:0008006" key="5">
    <source>
        <dbReference type="Google" id="ProtNLM"/>
    </source>
</evidence>
<feature type="compositionally biased region" description="Basic and acidic residues" evidence="1">
    <location>
        <begin position="334"/>
        <end position="349"/>
    </location>
</feature>
<feature type="compositionally biased region" description="Low complexity" evidence="1">
    <location>
        <begin position="350"/>
        <end position="396"/>
    </location>
</feature>
<organism evidence="3 4">
    <name type="scientific">Paenimyroides aestuarii</name>
    <dbReference type="NCBI Taxonomy" id="2968490"/>
    <lineage>
        <taxon>Bacteria</taxon>
        <taxon>Pseudomonadati</taxon>
        <taxon>Bacteroidota</taxon>
        <taxon>Flavobacteriia</taxon>
        <taxon>Flavobacteriales</taxon>
        <taxon>Flavobacteriaceae</taxon>
        <taxon>Paenimyroides</taxon>
    </lineage>
</organism>
<feature type="chain" id="PRO_5045543365" description="DUF3300 domain-containing protein" evidence="2">
    <location>
        <begin position="22"/>
        <end position="414"/>
    </location>
</feature>
<evidence type="ECO:0000313" key="4">
    <source>
        <dbReference type="Proteomes" id="UP001317001"/>
    </source>
</evidence>
<accession>A0ABY5NUW3</accession>
<evidence type="ECO:0000313" key="3">
    <source>
        <dbReference type="EMBL" id="UUV22247.1"/>
    </source>
</evidence>
<gene>
    <name evidence="3" type="ORF">NPX36_04205</name>
</gene>
<dbReference type="Proteomes" id="UP001317001">
    <property type="component" value="Chromosome"/>
</dbReference>
<dbReference type="EMBL" id="CP102382">
    <property type="protein sequence ID" value="UUV22247.1"/>
    <property type="molecule type" value="Genomic_DNA"/>
</dbReference>